<protein>
    <recommendedName>
        <fullName evidence="1">Type II secretion system protein K</fullName>
    </recommendedName>
</protein>
<comment type="subcellular location">
    <subcellularLocation>
        <location evidence="1">Cell inner membrane</location>
    </subcellularLocation>
</comment>
<dbReference type="InterPro" id="IPR049179">
    <property type="entry name" value="T2SSK_SAM-like_2nd"/>
</dbReference>
<comment type="similarity">
    <text evidence="1">Belongs to the GSP K family.</text>
</comment>
<organism evidence="3 4">
    <name type="scientific">Tepidimonas charontis</name>
    <dbReference type="NCBI Taxonomy" id="2267262"/>
    <lineage>
        <taxon>Bacteria</taxon>
        <taxon>Pseudomonadati</taxon>
        <taxon>Pseudomonadota</taxon>
        <taxon>Betaproteobacteria</taxon>
        <taxon>Burkholderiales</taxon>
        <taxon>Tepidimonas</taxon>
    </lineage>
</organism>
<keyword evidence="1" id="KW-1003">Cell membrane</keyword>
<dbReference type="AlphaFoldDB" id="A0A554X6N4"/>
<keyword evidence="4" id="KW-1185">Reference proteome</keyword>
<dbReference type="Proteomes" id="UP000318294">
    <property type="component" value="Unassembled WGS sequence"/>
</dbReference>
<feature type="domain" description="T2SS protein K second SAM-like" evidence="2">
    <location>
        <begin position="212"/>
        <end position="270"/>
    </location>
</feature>
<keyword evidence="1" id="KW-0472">Membrane</keyword>
<keyword evidence="1" id="KW-0997">Cell inner membrane</keyword>
<name>A0A554X6N4_9BURK</name>
<dbReference type="PANTHER" id="PTHR38831:SF1">
    <property type="entry name" value="TYPE II SECRETION SYSTEM PROTEIN K-RELATED"/>
    <property type="match status" value="1"/>
</dbReference>
<dbReference type="InterPro" id="IPR005628">
    <property type="entry name" value="GspK"/>
</dbReference>
<evidence type="ECO:0000313" key="3">
    <source>
        <dbReference type="EMBL" id="TSE31495.1"/>
    </source>
</evidence>
<dbReference type="NCBIfam" id="NF037980">
    <property type="entry name" value="T2SS_GspK"/>
    <property type="match status" value="1"/>
</dbReference>
<proteinExistence type="inferred from homology"/>
<dbReference type="RefSeq" id="WP_144329148.1">
    <property type="nucleotide sequence ID" value="NZ_VJON01000045.1"/>
</dbReference>
<comment type="caution">
    <text evidence="3">The sequence shown here is derived from an EMBL/GenBank/DDBJ whole genome shotgun (WGS) entry which is preliminary data.</text>
</comment>
<dbReference type="InterPro" id="IPR045584">
    <property type="entry name" value="Pilin-like"/>
</dbReference>
<dbReference type="PIRSF" id="PIRSF002786">
    <property type="entry name" value="XcpX"/>
    <property type="match status" value="1"/>
</dbReference>
<keyword evidence="1" id="KW-0813">Transport</keyword>
<dbReference type="GO" id="GO:0009306">
    <property type="term" value="P:protein secretion"/>
    <property type="evidence" value="ECO:0007669"/>
    <property type="project" value="InterPro"/>
</dbReference>
<dbReference type="OrthoDB" id="5293133at2"/>
<dbReference type="PANTHER" id="PTHR38831">
    <property type="entry name" value="TYPE II SECRETION SYSTEM PROTEIN K"/>
    <property type="match status" value="1"/>
</dbReference>
<evidence type="ECO:0000259" key="2">
    <source>
        <dbReference type="Pfam" id="PF03934"/>
    </source>
</evidence>
<evidence type="ECO:0000313" key="4">
    <source>
        <dbReference type="Proteomes" id="UP000318294"/>
    </source>
</evidence>
<evidence type="ECO:0000256" key="1">
    <source>
        <dbReference type="PIRNR" id="PIRNR002786"/>
    </source>
</evidence>
<dbReference type="EMBL" id="VJON01000045">
    <property type="protein sequence ID" value="TSE31495.1"/>
    <property type="molecule type" value="Genomic_DNA"/>
</dbReference>
<dbReference type="SUPFAM" id="SSF54523">
    <property type="entry name" value="Pili subunits"/>
    <property type="match status" value="1"/>
</dbReference>
<dbReference type="Pfam" id="PF03934">
    <property type="entry name" value="T2SSK"/>
    <property type="match status" value="1"/>
</dbReference>
<dbReference type="Gene3D" id="3.30.1300.30">
    <property type="entry name" value="GSPII I/J protein-like"/>
    <property type="match status" value="1"/>
</dbReference>
<gene>
    <name evidence="3" type="ORF">Tchar_02284</name>
</gene>
<reference evidence="3 4" key="1">
    <citation type="submission" date="2019-07" db="EMBL/GenBank/DDBJ databases">
        <title>Tepidimonas charontis SPSP-6 draft genome.</title>
        <authorList>
            <person name="Da Costa M.S."/>
            <person name="Froufe H.J.C."/>
            <person name="Egas C."/>
            <person name="Albuquerque L."/>
        </authorList>
    </citation>
    <scope>NUCLEOTIDE SEQUENCE [LARGE SCALE GENOMIC DNA]</scope>
    <source>
        <strain evidence="3 4">SPSP-6</strain>
    </source>
</reference>
<accession>A0A554X6N4</accession>
<dbReference type="GO" id="GO:0005886">
    <property type="term" value="C:plasma membrane"/>
    <property type="evidence" value="ECO:0007669"/>
    <property type="project" value="UniProtKB-SubCell"/>
</dbReference>
<sequence>MRRARQRGAALLMAMLTVGVVATLAATAYWQQWRAWAIERSERERTQAAWLLTGALDWARLIVREDGRASTVDHLGEPWTVPLQATRLSTFLERADSNDTDATDEAWLSGRIEDEQGRLNWRNLVEVIGDAPQLARAEYARFERLFAQLGLPRNELDAVAQGLLRAWSAAPTSGPTPLRPQRLADLRRLGLSHGTLAALEALTTWLPTPTALNVNTAPPAVLQAAVAGLDASAAQRLVQQRAQRHFASPQAFVAALPPSVAPPDATALAVNSRYFRVTGRVRLGSLTVDQQALLVRDGVRVNVVWRQQYPLPTTDMTQ</sequence>